<dbReference type="SUPFAM" id="SSF46934">
    <property type="entry name" value="UBA-like"/>
    <property type="match status" value="1"/>
</dbReference>
<feature type="compositionally biased region" description="Basic and acidic residues" evidence="1">
    <location>
        <begin position="61"/>
        <end position="78"/>
    </location>
</feature>
<feature type="non-terminal residue" evidence="3">
    <location>
        <position position="148"/>
    </location>
</feature>
<name>A2GBG5_TRIV3</name>
<dbReference type="VEuPathDB" id="TrichDB:TVAG_321970"/>
<dbReference type="InterPro" id="IPR009060">
    <property type="entry name" value="UBA-like_sf"/>
</dbReference>
<evidence type="ECO:0000259" key="2">
    <source>
        <dbReference type="PROSITE" id="PS50030"/>
    </source>
</evidence>
<dbReference type="SMR" id="A2GBG5"/>
<evidence type="ECO:0000313" key="3">
    <source>
        <dbReference type="EMBL" id="EAX85501.1"/>
    </source>
</evidence>
<dbReference type="AlphaFoldDB" id="A2GBG5"/>
<dbReference type="EMBL" id="DS114921">
    <property type="protein sequence ID" value="EAX85501.1"/>
    <property type="molecule type" value="Genomic_DNA"/>
</dbReference>
<accession>A2GBG5</accession>
<dbReference type="InterPro" id="IPR015940">
    <property type="entry name" value="UBA"/>
</dbReference>
<organism evidence="3 4">
    <name type="scientific">Trichomonas vaginalis (strain ATCC PRA-98 / G3)</name>
    <dbReference type="NCBI Taxonomy" id="412133"/>
    <lineage>
        <taxon>Eukaryota</taxon>
        <taxon>Metamonada</taxon>
        <taxon>Parabasalia</taxon>
        <taxon>Trichomonadida</taxon>
        <taxon>Trichomonadidae</taxon>
        <taxon>Trichomonas</taxon>
    </lineage>
</organism>
<dbReference type="PROSITE" id="PS50030">
    <property type="entry name" value="UBA"/>
    <property type="match status" value="1"/>
</dbReference>
<feature type="compositionally biased region" description="Basic and acidic residues" evidence="1">
    <location>
        <begin position="87"/>
        <end position="96"/>
    </location>
</feature>
<evidence type="ECO:0000256" key="1">
    <source>
        <dbReference type="SAM" id="MobiDB-lite"/>
    </source>
</evidence>
<feature type="compositionally biased region" description="Acidic residues" evidence="1">
    <location>
        <begin position="51"/>
        <end position="60"/>
    </location>
</feature>
<feature type="region of interest" description="Disordered" evidence="1">
    <location>
        <begin position="126"/>
        <end position="148"/>
    </location>
</feature>
<reference evidence="3" key="2">
    <citation type="journal article" date="2007" name="Science">
        <title>Draft genome sequence of the sexually transmitted pathogen Trichomonas vaginalis.</title>
        <authorList>
            <person name="Carlton J.M."/>
            <person name="Hirt R.P."/>
            <person name="Silva J.C."/>
            <person name="Delcher A.L."/>
            <person name="Schatz M."/>
            <person name="Zhao Q."/>
            <person name="Wortman J.R."/>
            <person name="Bidwell S.L."/>
            <person name="Alsmark U.C.M."/>
            <person name="Besteiro S."/>
            <person name="Sicheritz-Ponten T."/>
            <person name="Noel C.J."/>
            <person name="Dacks J.B."/>
            <person name="Foster P.G."/>
            <person name="Simillion C."/>
            <person name="Van de Peer Y."/>
            <person name="Miranda-Saavedra D."/>
            <person name="Barton G.J."/>
            <person name="Westrop G.D."/>
            <person name="Mueller S."/>
            <person name="Dessi D."/>
            <person name="Fiori P.L."/>
            <person name="Ren Q."/>
            <person name="Paulsen I."/>
            <person name="Zhang H."/>
            <person name="Bastida-Corcuera F.D."/>
            <person name="Simoes-Barbosa A."/>
            <person name="Brown M.T."/>
            <person name="Hayes R.D."/>
            <person name="Mukherjee M."/>
            <person name="Okumura C.Y."/>
            <person name="Schneider R."/>
            <person name="Smith A.J."/>
            <person name="Vanacova S."/>
            <person name="Villalvazo M."/>
            <person name="Haas B.J."/>
            <person name="Pertea M."/>
            <person name="Feldblyum T.V."/>
            <person name="Utterback T.R."/>
            <person name="Shu C.L."/>
            <person name="Osoegawa K."/>
            <person name="de Jong P.J."/>
            <person name="Hrdy I."/>
            <person name="Horvathova L."/>
            <person name="Zubacova Z."/>
            <person name="Dolezal P."/>
            <person name="Malik S.B."/>
            <person name="Logsdon J.M. Jr."/>
            <person name="Henze K."/>
            <person name="Gupta A."/>
            <person name="Wang C.C."/>
            <person name="Dunne R.L."/>
            <person name="Upcroft J.A."/>
            <person name="Upcroft P."/>
            <person name="White O."/>
            <person name="Salzberg S.L."/>
            <person name="Tang P."/>
            <person name="Chiu C.-H."/>
            <person name="Lee Y.-S."/>
            <person name="Embley T.M."/>
            <person name="Coombs G.H."/>
            <person name="Mottram J.C."/>
            <person name="Tachezy J."/>
            <person name="Fraser-Liggett C.M."/>
            <person name="Johnson P.J."/>
        </authorList>
    </citation>
    <scope>NUCLEOTIDE SEQUENCE [LARGE SCALE GENOMIC DNA]</scope>
    <source>
        <strain evidence="3">G3</strain>
    </source>
</reference>
<dbReference type="VEuPathDB" id="TrichDB:TVAGG3_0783680"/>
<sequence>MYQLKISKSQEYNSLTSMGFDKNVAKIALIITKSNLQAALKILNFNFDQKSEDESEEEESKENGTECKKMESESKDATIDVADNDNGDTKSMEDKWPLGYSDESPSSLAELKNTECQILKFIEKHSSENSQKQSEQEEPFNEFEFENE</sequence>
<dbReference type="Gene3D" id="1.10.8.10">
    <property type="entry name" value="DNA helicase RuvA subunit, C-terminal domain"/>
    <property type="match status" value="1"/>
</dbReference>
<dbReference type="Pfam" id="PF00627">
    <property type="entry name" value="UBA"/>
    <property type="match status" value="1"/>
</dbReference>
<feature type="domain" description="UBA" evidence="2">
    <location>
        <begin position="5"/>
        <end position="46"/>
    </location>
</feature>
<evidence type="ECO:0000313" key="4">
    <source>
        <dbReference type="Proteomes" id="UP000001542"/>
    </source>
</evidence>
<dbReference type="InParanoid" id="A2GBG5"/>
<dbReference type="Proteomes" id="UP000001542">
    <property type="component" value="Unassembled WGS sequence"/>
</dbReference>
<gene>
    <name evidence="3" type="ORF">TVAG_321970</name>
</gene>
<keyword evidence="4" id="KW-1185">Reference proteome</keyword>
<feature type="region of interest" description="Disordered" evidence="1">
    <location>
        <begin position="47"/>
        <end position="109"/>
    </location>
</feature>
<protein>
    <recommendedName>
        <fullName evidence="2">UBA domain-containing protein</fullName>
    </recommendedName>
</protein>
<proteinExistence type="predicted"/>
<reference evidence="3" key="1">
    <citation type="submission" date="2006-10" db="EMBL/GenBank/DDBJ databases">
        <authorList>
            <person name="Amadeo P."/>
            <person name="Zhao Q."/>
            <person name="Wortman J."/>
            <person name="Fraser-Liggett C."/>
            <person name="Carlton J."/>
        </authorList>
    </citation>
    <scope>NUCLEOTIDE SEQUENCE</scope>
    <source>
        <strain evidence="3">G3</strain>
    </source>
</reference>
<feature type="compositionally biased region" description="Acidic residues" evidence="1">
    <location>
        <begin position="136"/>
        <end position="148"/>
    </location>
</feature>